<dbReference type="InterPro" id="IPR013654">
    <property type="entry name" value="PAS_2"/>
</dbReference>
<dbReference type="SMART" id="SM00065">
    <property type="entry name" value="GAF"/>
    <property type="match status" value="1"/>
</dbReference>
<feature type="domain" description="Phytochrome chromophore attachment site" evidence="13">
    <location>
        <begin position="140"/>
        <end position="297"/>
    </location>
</feature>
<dbReference type="SUPFAM" id="SSF52172">
    <property type="entry name" value="CheY-like"/>
    <property type="match status" value="1"/>
</dbReference>
<evidence type="ECO:0000256" key="5">
    <source>
        <dbReference type="ARBA" id="ARBA00022606"/>
    </source>
</evidence>
<dbReference type="InterPro" id="IPR029016">
    <property type="entry name" value="GAF-like_dom_sf"/>
</dbReference>
<reference evidence="15" key="1">
    <citation type="submission" date="2021-05" db="EMBL/GenBank/DDBJ databases">
        <authorList>
            <person name="Sun Q."/>
            <person name="Inoue M."/>
        </authorList>
    </citation>
    <scope>NUCLEOTIDE SEQUENCE</scope>
    <source>
        <strain evidence="15">VKM B-3255</strain>
    </source>
</reference>
<dbReference type="InterPro" id="IPR003018">
    <property type="entry name" value="GAF"/>
</dbReference>
<keyword evidence="10" id="KW-0157">Chromophore</keyword>
<dbReference type="Gene3D" id="3.40.50.2300">
    <property type="match status" value="1"/>
</dbReference>
<evidence type="ECO:0000256" key="8">
    <source>
        <dbReference type="ARBA" id="ARBA00022777"/>
    </source>
</evidence>
<dbReference type="Gene3D" id="3.30.565.10">
    <property type="entry name" value="Histidine kinase-like ATPase, C-terminal domain"/>
    <property type="match status" value="1"/>
</dbReference>
<dbReference type="Pfam" id="PF08446">
    <property type="entry name" value="PAS_2"/>
    <property type="match status" value="1"/>
</dbReference>
<dbReference type="EMBL" id="JAHCQH010000004">
    <property type="protein sequence ID" value="MBS9475641.1"/>
    <property type="molecule type" value="Genomic_DNA"/>
</dbReference>
<feature type="domain" description="Response regulatory" evidence="14">
    <location>
        <begin position="733"/>
        <end position="844"/>
    </location>
</feature>
<dbReference type="InterPro" id="IPR016132">
    <property type="entry name" value="Phyto_chromo_attachment"/>
</dbReference>
<dbReference type="InterPro" id="IPR036890">
    <property type="entry name" value="HATPase_C_sf"/>
</dbReference>
<comment type="catalytic activity">
    <reaction evidence="1">
        <text>ATP + protein L-histidine = ADP + protein N-phospho-L-histidine.</text>
        <dbReference type="EC" id="2.7.13.3"/>
    </reaction>
</comment>
<dbReference type="InterPro" id="IPR011102">
    <property type="entry name" value="Sig_transdc_His_kinase_HWE"/>
</dbReference>
<accession>A0ABS5R1V3</accession>
<dbReference type="RefSeq" id="WP_213753505.1">
    <property type="nucleotide sequence ID" value="NZ_JAHCQH010000004.1"/>
</dbReference>
<name>A0ABS5R1V3_9HYPH</name>
<dbReference type="SMART" id="SM00911">
    <property type="entry name" value="HWE_HK"/>
    <property type="match status" value="1"/>
</dbReference>
<comment type="caution">
    <text evidence="15">The sequence shown here is derived from an EMBL/GenBank/DDBJ whole genome shotgun (WGS) entry which is preliminary data.</text>
</comment>
<gene>
    <name evidence="15" type="ORF">KIP89_00770</name>
</gene>
<dbReference type="PROSITE" id="PS50110">
    <property type="entry name" value="RESPONSE_REGULATORY"/>
    <property type="match status" value="1"/>
</dbReference>
<evidence type="ECO:0000313" key="15">
    <source>
        <dbReference type="EMBL" id="MBS9475641.1"/>
    </source>
</evidence>
<dbReference type="Gene3D" id="3.30.450.40">
    <property type="match status" value="1"/>
</dbReference>
<dbReference type="Gene3D" id="3.30.450.270">
    <property type="match status" value="1"/>
</dbReference>
<keyword evidence="8" id="KW-0418">Kinase</keyword>
<dbReference type="PIRSF" id="PIRSF036397">
    <property type="entry name" value="Bactrphtchrm_rec"/>
    <property type="match status" value="1"/>
</dbReference>
<evidence type="ECO:0000256" key="4">
    <source>
        <dbReference type="ARBA" id="ARBA00022553"/>
    </source>
</evidence>
<evidence type="ECO:0000256" key="7">
    <source>
        <dbReference type="ARBA" id="ARBA00022741"/>
    </source>
</evidence>
<protein>
    <recommendedName>
        <fullName evidence="2">histidine kinase</fullName>
        <ecNumber evidence="2">2.7.13.3</ecNumber>
    </recommendedName>
</protein>
<dbReference type="Pfam" id="PF00072">
    <property type="entry name" value="Response_reg"/>
    <property type="match status" value="1"/>
</dbReference>
<keyword evidence="7" id="KW-0547">Nucleotide-binding</keyword>
<evidence type="ECO:0000313" key="16">
    <source>
        <dbReference type="Proteomes" id="UP001166585"/>
    </source>
</evidence>
<organism evidence="15 16">
    <name type="scientific">Ancylobacter radicis</name>
    <dbReference type="NCBI Taxonomy" id="2836179"/>
    <lineage>
        <taxon>Bacteria</taxon>
        <taxon>Pseudomonadati</taxon>
        <taxon>Pseudomonadota</taxon>
        <taxon>Alphaproteobacteria</taxon>
        <taxon>Hyphomicrobiales</taxon>
        <taxon>Xanthobacteraceae</taxon>
        <taxon>Ancylobacter</taxon>
    </lineage>
</organism>
<dbReference type="SUPFAM" id="SSF55785">
    <property type="entry name" value="PYP-like sensor domain (PAS domain)"/>
    <property type="match status" value="1"/>
</dbReference>
<keyword evidence="4 12" id="KW-0597">Phosphoprotein</keyword>
<sequence length="855" mass="92567">MVQGPVDLSNCDREPIHVPGATQCHGCLIVCDPQGGRVRRHSSNAPDMLGLSGEFVGQDLAELIGEAGATRIRAALDAAPDPSAPALLFDLALSSGARFDVAVHCFAGNALIEFEPPSVEDGPTLDLARALLERVRSEKDVDKLLEHSTRLLRSTLGYDRVMIYRFAADGAGQVVSEDKREELESFLYQWFPASDIPQQARALYLRNIIRVIGDAGGERCGLVPAEEEMDAPTDLSHAHLRAVSPIHLEYLRNMGVAASMSISVVVDGQLWGLVACHHYAPRVLPMAKRVAAEMFGAFFALHLQALKQKRTLDVATAARRTLDRFLRLASQHENVGELLRTHMAEFAKLMACDGIGLWLSGEWSAQGAVPPISAVPGLLAHAGARADGKVWATDSLARDWPDAEAFSATAAGVLALPLSQLPRDYLFFFRKEIVHTLDWAGRPEKIYATGPFGDRLTPRKSFAIWKETVRHQATPWSDADREIAEAARSTLVEIVLRHSELMADERDKADTRQRMLNEELNHRVKNILAVIKSLVEHSLQDGRSTQDYVESLRGRIQALAVAHDQVVRGAGGGSLADLLRAELSPYGGTATRASLAGPTVWLDARAFSVMALVLHELSTNAAKYGALSRPGGRVEVHWQLVEDGSCEVLWRESGGPAVVRSGRSGFGTALIERAVPYDLGGESEMRFEAAGLQARFRLPARHVLSAGLLDAEAGTGEEAGAQAAPGDPLDNVAVLLVEDQMLIAMDVEFMLEDAGITHVITAPSAAEALRRLKDFTPDVAVLDVNLGAGTSAPVATELQRRGVPFVFATGYGDRSMIPPGCEDVPVLAKPYEREPLLAALRELRRQSGGQPTFAP</sequence>
<evidence type="ECO:0000259" key="13">
    <source>
        <dbReference type="PROSITE" id="PS50046"/>
    </source>
</evidence>
<dbReference type="Gene3D" id="3.30.450.20">
    <property type="entry name" value="PAS domain"/>
    <property type="match status" value="1"/>
</dbReference>
<dbReference type="InterPro" id="IPR013515">
    <property type="entry name" value="Phytochrome_cen-reg"/>
</dbReference>
<dbReference type="PANTHER" id="PTHR41523:SF8">
    <property type="entry name" value="ETHYLENE RESPONSE SENSOR PROTEIN"/>
    <property type="match status" value="1"/>
</dbReference>
<dbReference type="InterPro" id="IPR011006">
    <property type="entry name" value="CheY-like_superfamily"/>
</dbReference>
<dbReference type="PROSITE" id="PS50046">
    <property type="entry name" value="PHYTOCHROME_2"/>
    <property type="match status" value="1"/>
</dbReference>
<dbReference type="SUPFAM" id="SSF55781">
    <property type="entry name" value="GAF domain-like"/>
    <property type="match status" value="2"/>
</dbReference>
<evidence type="ECO:0000256" key="11">
    <source>
        <dbReference type="ARBA" id="ARBA00023170"/>
    </source>
</evidence>
<keyword evidence="16" id="KW-1185">Reference proteome</keyword>
<dbReference type="InterPro" id="IPR035965">
    <property type="entry name" value="PAS-like_dom_sf"/>
</dbReference>
<dbReference type="InterPro" id="IPR001789">
    <property type="entry name" value="Sig_transdc_resp-reg_receiver"/>
</dbReference>
<keyword evidence="11" id="KW-0675">Receptor</keyword>
<dbReference type="EC" id="2.7.13.3" evidence="2"/>
<dbReference type="InterPro" id="IPR001294">
    <property type="entry name" value="Phytochrome"/>
</dbReference>
<dbReference type="SMART" id="SM00448">
    <property type="entry name" value="REC"/>
    <property type="match status" value="1"/>
</dbReference>
<evidence type="ECO:0000256" key="6">
    <source>
        <dbReference type="ARBA" id="ARBA00022679"/>
    </source>
</evidence>
<keyword evidence="6" id="KW-0808">Transferase</keyword>
<evidence type="ECO:0000256" key="2">
    <source>
        <dbReference type="ARBA" id="ARBA00012438"/>
    </source>
</evidence>
<evidence type="ECO:0000256" key="9">
    <source>
        <dbReference type="ARBA" id="ARBA00022840"/>
    </source>
</evidence>
<dbReference type="InterPro" id="IPR009219">
    <property type="entry name" value="Bactrphtchr_CheY"/>
</dbReference>
<keyword evidence="3" id="KW-0600">Photoreceptor protein</keyword>
<dbReference type="PANTHER" id="PTHR41523">
    <property type="entry name" value="TWO-COMPONENT SYSTEM SENSOR PROTEIN"/>
    <property type="match status" value="1"/>
</dbReference>
<dbReference type="Pfam" id="PF07536">
    <property type="entry name" value="HWE_HK"/>
    <property type="match status" value="1"/>
</dbReference>
<dbReference type="PRINTS" id="PR01033">
    <property type="entry name" value="PHYTOCHROME"/>
</dbReference>
<dbReference type="Proteomes" id="UP001166585">
    <property type="component" value="Unassembled WGS sequence"/>
</dbReference>
<keyword evidence="9" id="KW-0067">ATP-binding</keyword>
<evidence type="ECO:0000256" key="1">
    <source>
        <dbReference type="ARBA" id="ARBA00000085"/>
    </source>
</evidence>
<dbReference type="Pfam" id="PF00360">
    <property type="entry name" value="PHY"/>
    <property type="match status" value="1"/>
</dbReference>
<keyword evidence="5" id="KW-0716">Sensory transduction</keyword>
<evidence type="ECO:0000256" key="10">
    <source>
        <dbReference type="ARBA" id="ARBA00022991"/>
    </source>
</evidence>
<dbReference type="Pfam" id="PF01590">
    <property type="entry name" value="GAF"/>
    <property type="match status" value="1"/>
</dbReference>
<dbReference type="InterPro" id="IPR043150">
    <property type="entry name" value="Phytochrome_PHY_sf"/>
</dbReference>
<evidence type="ECO:0000256" key="3">
    <source>
        <dbReference type="ARBA" id="ARBA00022543"/>
    </source>
</evidence>
<evidence type="ECO:0000256" key="12">
    <source>
        <dbReference type="PROSITE-ProRule" id="PRU00169"/>
    </source>
</evidence>
<evidence type="ECO:0000259" key="14">
    <source>
        <dbReference type="PROSITE" id="PS50110"/>
    </source>
</evidence>
<feature type="modified residue" description="4-aspartylphosphate" evidence="12">
    <location>
        <position position="783"/>
    </location>
</feature>
<proteinExistence type="predicted"/>